<evidence type="ECO:0000256" key="1">
    <source>
        <dbReference type="SAM" id="Phobius"/>
    </source>
</evidence>
<sequence>MENKTNVWQVLGIIFIVLTAIFFISTATLTTLYVLSNQDVHQLVEKSEDKEDKIVHYRKRIRKYKEKEVEDYKDSYSYDDYDSSSSYDD</sequence>
<reference evidence="2 3" key="1">
    <citation type="journal article" date="2016" name="Microbiol. Immunol.">
        <title>Complete genome sequence of Streptococcus troglodytae TKU31 isolated from the oral cavity of a chimpanzee (Pan troglodytes).</title>
        <authorList>
            <person name="Okamoto M."/>
            <person name="Naito M."/>
            <person name="Miyanohara M."/>
            <person name="Imai S."/>
            <person name="Nomura Y."/>
            <person name="Saito W."/>
            <person name="Momoi Y."/>
            <person name="Takada K."/>
            <person name="Miyabe-Nishiwaki T."/>
            <person name="Tomonaga M."/>
            <person name="Hanada N."/>
        </authorList>
    </citation>
    <scope>NUCLEOTIDE SEQUENCE [LARGE SCALE GENOMIC DNA]</scope>
    <source>
        <strain evidence="3">TKU 31</strain>
    </source>
</reference>
<gene>
    <name evidence="2" type="ORF">SRT_08060</name>
</gene>
<keyword evidence="1" id="KW-0812">Transmembrane</keyword>
<dbReference type="KEGG" id="strg:SRT_08060"/>
<protein>
    <submittedName>
        <fullName evidence="2">Uncharacterized protein</fullName>
    </submittedName>
</protein>
<evidence type="ECO:0000313" key="3">
    <source>
        <dbReference type="Proteomes" id="UP000217758"/>
    </source>
</evidence>
<dbReference type="Proteomes" id="UP000217758">
    <property type="component" value="Chromosome"/>
</dbReference>
<dbReference type="EMBL" id="AP014612">
    <property type="protein sequence ID" value="BAQ24067.1"/>
    <property type="molecule type" value="Genomic_DNA"/>
</dbReference>
<dbReference type="AlphaFoldDB" id="A0A1L7LIQ1"/>
<accession>A0A1L7LIQ1</accession>
<keyword evidence="1" id="KW-0472">Membrane</keyword>
<proteinExistence type="predicted"/>
<feature type="transmembrane region" description="Helical" evidence="1">
    <location>
        <begin position="12"/>
        <end position="35"/>
    </location>
</feature>
<keyword evidence="3" id="KW-1185">Reference proteome</keyword>
<name>A0A1L7LIQ1_9STRE</name>
<evidence type="ECO:0000313" key="2">
    <source>
        <dbReference type="EMBL" id="BAQ24067.1"/>
    </source>
</evidence>
<dbReference type="RefSeq" id="WP_128833144.1">
    <property type="nucleotide sequence ID" value="NZ_AP014612.1"/>
</dbReference>
<keyword evidence="1" id="KW-1133">Transmembrane helix</keyword>
<organism evidence="2 3">
    <name type="scientific">Streptococcus troglodytae</name>
    <dbReference type="NCBI Taxonomy" id="1111760"/>
    <lineage>
        <taxon>Bacteria</taxon>
        <taxon>Bacillati</taxon>
        <taxon>Bacillota</taxon>
        <taxon>Bacilli</taxon>
        <taxon>Lactobacillales</taxon>
        <taxon>Streptococcaceae</taxon>
        <taxon>Streptococcus</taxon>
    </lineage>
</organism>